<dbReference type="RefSeq" id="XP_033399599.1">
    <property type="nucleotide sequence ID" value="XM_033538058.1"/>
</dbReference>
<feature type="transmembrane region" description="Helical" evidence="10">
    <location>
        <begin position="225"/>
        <end position="243"/>
    </location>
</feature>
<feature type="compositionally biased region" description="Low complexity" evidence="9">
    <location>
        <begin position="668"/>
        <end position="685"/>
    </location>
</feature>
<dbReference type="InterPro" id="IPR003855">
    <property type="entry name" value="K+_transporter"/>
</dbReference>
<reference evidence="13" key="1">
    <citation type="journal article" date="2020" name="Stud. Mycol.">
        <title>101 Dothideomycetes genomes: a test case for predicting lifestyles and emergence of pathogens.</title>
        <authorList>
            <person name="Haridas S."/>
            <person name="Albert R."/>
            <person name="Binder M."/>
            <person name="Bloem J."/>
            <person name="Labutti K."/>
            <person name="Salamov A."/>
            <person name="Andreopoulos B."/>
            <person name="Baker S."/>
            <person name="Barry K."/>
            <person name="Bills G."/>
            <person name="Bluhm B."/>
            <person name="Cannon C."/>
            <person name="Castanera R."/>
            <person name="Culley D."/>
            <person name="Daum C."/>
            <person name="Ezra D."/>
            <person name="Gonzalez J."/>
            <person name="Henrissat B."/>
            <person name="Kuo A."/>
            <person name="Liang C."/>
            <person name="Lipzen A."/>
            <person name="Lutzoni F."/>
            <person name="Magnuson J."/>
            <person name="Mondo S."/>
            <person name="Nolan M."/>
            <person name="Ohm R."/>
            <person name="Pangilinan J."/>
            <person name="Park H.-J."/>
            <person name="Ramirez L."/>
            <person name="Alfaro M."/>
            <person name="Sun H."/>
            <person name="Tritt A."/>
            <person name="Yoshinaga Y."/>
            <person name="Zwiers L.-H."/>
            <person name="Turgeon B."/>
            <person name="Goodwin S."/>
            <person name="Spatafora J."/>
            <person name="Crous P."/>
            <person name="Grigoriev I."/>
        </authorList>
    </citation>
    <scope>NUCLEOTIDE SEQUENCE</scope>
    <source>
        <strain evidence="13">CBS 121167</strain>
    </source>
</reference>
<name>A0A6A6BM24_9PEZI</name>
<feature type="transmembrane region" description="Helical" evidence="10">
    <location>
        <begin position="255"/>
        <end position="276"/>
    </location>
</feature>
<gene>
    <name evidence="13" type="ORF">K452DRAFT_247389</name>
</gene>
<comment type="subcellular location">
    <subcellularLocation>
        <location evidence="1">Membrane</location>
        <topology evidence="1">Multi-pass membrane protein</topology>
    </subcellularLocation>
</comment>
<evidence type="ECO:0000256" key="10">
    <source>
        <dbReference type="SAM" id="Phobius"/>
    </source>
</evidence>
<evidence type="ECO:0000256" key="9">
    <source>
        <dbReference type="SAM" id="MobiDB-lite"/>
    </source>
</evidence>
<feature type="transmembrane region" description="Helical" evidence="10">
    <location>
        <begin position="303"/>
        <end position="321"/>
    </location>
</feature>
<feature type="transmembrane region" description="Helical" evidence="10">
    <location>
        <begin position="510"/>
        <end position="528"/>
    </location>
</feature>
<feature type="region of interest" description="Disordered" evidence="9">
    <location>
        <begin position="667"/>
        <end position="696"/>
    </location>
</feature>
<dbReference type="OrthoDB" id="504708at2759"/>
<feature type="transmembrane region" description="Helical" evidence="10">
    <location>
        <begin position="375"/>
        <end position="404"/>
    </location>
</feature>
<dbReference type="Proteomes" id="UP000799438">
    <property type="component" value="Unassembled WGS sequence"/>
</dbReference>
<evidence type="ECO:0000313" key="14">
    <source>
        <dbReference type="Proteomes" id="UP000799438"/>
    </source>
</evidence>
<evidence type="ECO:0000256" key="4">
    <source>
        <dbReference type="ARBA" id="ARBA00022692"/>
    </source>
</evidence>
<evidence type="ECO:0000313" key="13">
    <source>
        <dbReference type="EMBL" id="KAF2143887.1"/>
    </source>
</evidence>
<dbReference type="InterPro" id="IPR053951">
    <property type="entry name" value="K_trans_N"/>
</dbReference>
<dbReference type="AlphaFoldDB" id="A0A6A6BM24"/>
<dbReference type="PANTHER" id="PTHR30540:SF83">
    <property type="entry name" value="K+ POTASSIUM TRANSPORTER"/>
    <property type="match status" value="1"/>
</dbReference>
<evidence type="ECO:0000256" key="8">
    <source>
        <dbReference type="ARBA" id="ARBA00023136"/>
    </source>
</evidence>
<dbReference type="NCBIfam" id="TIGR00794">
    <property type="entry name" value="kup"/>
    <property type="match status" value="1"/>
</dbReference>
<proteinExistence type="predicted"/>
<dbReference type="Pfam" id="PF02705">
    <property type="entry name" value="K_trans"/>
    <property type="match status" value="1"/>
</dbReference>
<feature type="transmembrane region" description="Helical" evidence="10">
    <location>
        <begin position="484"/>
        <end position="504"/>
    </location>
</feature>
<feature type="transmembrane region" description="Helical" evidence="10">
    <location>
        <begin position="425"/>
        <end position="445"/>
    </location>
</feature>
<feature type="domain" description="K+ potassium transporter integral membrane" evidence="11">
    <location>
        <begin position="66"/>
        <end position="550"/>
    </location>
</feature>
<evidence type="ECO:0000259" key="12">
    <source>
        <dbReference type="Pfam" id="PF22776"/>
    </source>
</evidence>
<feature type="transmembrane region" description="Helical" evidence="10">
    <location>
        <begin position="63"/>
        <end position="87"/>
    </location>
</feature>
<dbReference type="GO" id="GO:0015079">
    <property type="term" value="F:potassium ion transmembrane transporter activity"/>
    <property type="evidence" value="ECO:0007669"/>
    <property type="project" value="InterPro"/>
</dbReference>
<dbReference type="PANTHER" id="PTHR30540">
    <property type="entry name" value="OSMOTIC STRESS POTASSIUM TRANSPORTER"/>
    <property type="match status" value="1"/>
</dbReference>
<keyword evidence="6 10" id="KW-1133">Transmembrane helix</keyword>
<keyword evidence="8 10" id="KW-0472">Membrane</keyword>
<protein>
    <recommendedName>
        <fullName evidence="15">Potassium transporter</fullName>
    </recommendedName>
</protein>
<feature type="transmembrane region" description="Helical" evidence="10">
    <location>
        <begin position="451"/>
        <end position="477"/>
    </location>
</feature>
<evidence type="ECO:0000256" key="2">
    <source>
        <dbReference type="ARBA" id="ARBA00022448"/>
    </source>
</evidence>
<sequence length="774" mass="86036">MAEAPKANLSKRPYDTQLKKRNIYDDGAAELNEKDIDIEYEEESVGVQERDFKHRQVFKGWTLLWLAYQSTGVIYGDIGTSPLYVYSSTFSSEPSHEDLLGALSLIIWAMTLFVTVKYVLIVLHADDEGEGGTFAIYSLLSRYCHISKTDPKKKNMQRLQRYGADVLPPGNLSVRTFLEDNRFMHGILKALAVFGVSLILADSVLTPAQSVLGAVQGLKVVNDGLGTDVIVGVSCAILVLLFTLQPLGISRLANFFAPVVILWLLFNLSFGIYNLAQYDWTVLKAFSPYFAGAFMVRNKTDGWLSLGGILLAFTGVEALFADIGAFSRKAIQISWLCLTYPCLLLAYIGQAAYIFQNRGAISNPFFESVPPGMFYPSLVLSILAAIVASQALITSAFQLLCQVMNTSYFPQIKMVYTSEKFHGQVYIPMANWLMMIGTIIVTAVYNNTTKLGHAYGFCVILVTFITTCLVALVALIVWRKPWYLVLPAWIIFATLDGLFLSSAATKFIDGAWFTFVLAIILACVFILWRYGKEQQWAAEDRNPLSLKDLVLRDADGKARLHGRYGGGEIYTIKGLGIFFDKAGDKVPTVYEEFLRKFEAQHDVLVFLHLRALHVPHVPEADRYAVARTAHPSCYRLTIRHGYNDHPINADLGALVYEQLRGAIVRAGATATASSPSDPSHSNTPSATQEIEEEAPPVATINSRLAALTRAYSTQTIYIVGKEQLRLVPGTGRMAWVKYAVLSVFVWMRENSRAKVAKMDVPVERVVEVGFVREV</sequence>
<keyword evidence="14" id="KW-1185">Reference proteome</keyword>
<accession>A0A6A6BM24</accession>
<feature type="transmembrane region" description="Helical" evidence="10">
    <location>
        <begin position="99"/>
        <end position="120"/>
    </location>
</feature>
<dbReference type="InterPro" id="IPR053952">
    <property type="entry name" value="K_trans_C"/>
</dbReference>
<feature type="transmembrane region" description="Helical" evidence="10">
    <location>
        <begin position="187"/>
        <end position="205"/>
    </location>
</feature>
<evidence type="ECO:0000256" key="5">
    <source>
        <dbReference type="ARBA" id="ARBA00022958"/>
    </source>
</evidence>
<organism evidence="13 14">
    <name type="scientific">Aplosporella prunicola CBS 121167</name>
    <dbReference type="NCBI Taxonomy" id="1176127"/>
    <lineage>
        <taxon>Eukaryota</taxon>
        <taxon>Fungi</taxon>
        <taxon>Dikarya</taxon>
        <taxon>Ascomycota</taxon>
        <taxon>Pezizomycotina</taxon>
        <taxon>Dothideomycetes</taxon>
        <taxon>Dothideomycetes incertae sedis</taxon>
        <taxon>Botryosphaeriales</taxon>
        <taxon>Aplosporellaceae</taxon>
        <taxon>Aplosporella</taxon>
    </lineage>
</organism>
<evidence type="ECO:0000256" key="6">
    <source>
        <dbReference type="ARBA" id="ARBA00022989"/>
    </source>
</evidence>
<evidence type="ECO:0000259" key="11">
    <source>
        <dbReference type="Pfam" id="PF02705"/>
    </source>
</evidence>
<dbReference type="Pfam" id="PF22776">
    <property type="entry name" value="K_trans_C"/>
    <property type="match status" value="1"/>
</dbReference>
<feature type="domain" description="K+ potassium transporter C-terminal" evidence="12">
    <location>
        <begin position="573"/>
        <end position="771"/>
    </location>
</feature>
<evidence type="ECO:0000256" key="3">
    <source>
        <dbReference type="ARBA" id="ARBA00022538"/>
    </source>
</evidence>
<keyword evidence="5" id="KW-0630">Potassium</keyword>
<keyword evidence="3" id="KW-0633">Potassium transport</keyword>
<evidence type="ECO:0000256" key="1">
    <source>
        <dbReference type="ARBA" id="ARBA00004141"/>
    </source>
</evidence>
<evidence type="ECO:0000256" key="7">
    <source>
        <dbReference type="ARBA" id="ARBA00023065"/>
    </source>
</evidence>
<keyword evidence="2" id="KW-0813">Transport</keyword>
<feature type="transmembrane region" description="Helical" evidence="10">
    <location>
        <begin position="333"/>
        <end position="355"/>
    </location>
</feature>
<dbReference type="EMBL" id="ML995481">
    <property type="protein sequence ID" value="KAF2143887.1"/>
    <property type="molecule type" value="Genomic_DNA"/>
</dbReference>
<evidence type="ECO:0008006" key="15">
    <source>
        <dbReference type="Google" id="ProtNLM"/>
    </source>
</evidence>
<dbReference type="GeneID" id="54295554"/>
<keyword evidence="7" id="KW-0406">Ion transport</keyword>
<keyword evidence="4 10" id="KW-0812">Transmembrane</keyword>
<dbReference type="GO" id="GO:0016020">
    <property type="term" value="C:membrane"/>
    <property type="evidence" value="ECO:0007669"/>
    <property type="project" value="UniProtKB-SubCell"/>
</dbReference>